<dbReference type="EMBL" id="JXRP01000009">
    <property type="protein sequence ID" value="KIL49719.1"/>
    <property type="molecule type" value="Genomic_DNA"/>
</dbReference>
<sequence length="268" mass="30120">MKKAKLRAPFEGLILAFQFFTTLPIRREISMNEHTIPWMIGSMPIVGAAVGGATIALVHAAATVFDASALITSFVIWISFICWTGGLHLDGWTDVSDAYFSYQSMEKRHEILKDPRVGAFGVLSLVVLLVAKAVFLVDVTHRFGVEAVWLIWIPVLSRLMMALFLVRLPLARKDGLAYFLRQSLKQKHVILPLLTALFLLFLPFIFMHGDWMLLVLLAGGWFIFLIVFIRFAQKEFGGITGDLLGACLEGGELWSWIVVWCYLSIVMV</sequence>
<comment type="function">
    <text evidence="14 19">Joins adenosylcobinamide-GDP and alpha-ribazole to generate adenosylcobalamin (Ado-cobalamin). Also synthesizes adenosylcobalamin 5'-phosphate from adenosylcobinamide-GDP and alpha-ribazole 5'-phosphate.</text>
</comment>
<dbReference type="PATRIC" id="fig|889306.3.peg.1194"/>
<comment type="cofactor">
    <cofactor evidence="1 19">
        <name>Mg(2+)</name>
        <dbReference type="ChEBI" id="CHEBI:18420"/>
    </cofactor>
</comment>
<dbReference type="RefSeq" id="WP_041086948.1">
    <property type="nucleotide sequence ID" value="NZ_JXRP01000009.1"/>
</dbReference>
<feature type="transmembrane region" description="Helical" evidence="19">
    <location>
        <begin position="67"/>
        <end position="89"/>
    </location>
</feature>
<dbReference type="OrthoDB" id="9794626at2"/>
<keyword evidence="10 19" id="KW-0812">Transmembrane</keyword>
<dbReference type="EC" id="2.7.8.26" evidence="5 19"/>
<feature type="transmembrane region" description="Helical" evidence="19">
    <location>
        <begin position="149"/>
        <end position="168"/>
    </location>
</feature>
<dbReference type="InterPro" id="IPR003805">
    <property type="entry name" value="CobS"/>
</dbReference>
<dbReference type="PANTHER" id="PTHR34148">
    <property type="entry name" value="ADENOSYLCOBINAMIDE-GDP RIBAZOLETRANSFERASE"/>
    <property type="match status" value="1"/>
</dbReference>
<dbReference type="Proteomes" id="UP000031938">
    <property type="component" value="Unassembled WGS sequence"/>
</dbReference>
<evidence type="ECO:0000256" key="17">
    <source>
        <dbReference type="ARBA" id="ARBA00048623"/>
    </source>
</evidence>
<name>A0A0C2S6Q5_9BACL</name>
<reference evidence="20 21" key="1">
    <citation type="submission" date="2015-01" db="EMBL/GenBank/DDBJ databases">
        <title>Genome sequencing of Jeotgalibacillus soli.</title>
        <authorList>
            <person name="Goh K.M."/>
            <person name="Chan K.-G."/>
            <person name="Yaakop A.S."/>
            <person name="Ee R."/>
            <person name="Gan H.M."/>
            <person name="Chan C.S."/>
        </authorList>
    </citation>
    <scope>NUCLEOTIDE SEQUENCE [LARGE SCALE GENOMIC DNA]</scope>
    <source>
        <strain evidence="20 21">P9</strain>
    </source>
</reference>
<keyword evidence="12 19" id="KW-1133">Transmembrane helix</keyword>
<evidence type="ECO:0000256" key="13">
    <source>
        <dbReference type="ARBA" id="ARBA00023136"/>
    </source>
</evidence>
<dbReference type="PANTHER" id="PTHR34148:SF1">
    <property type="entry name" value="ADENOSYLCOBINAMIDE-GDP RIBAZOLETRANSFERASE"/>
    <property type="match status" value="1"/>
</dbReference>
<dbReference type="STRING" id="889306.KP78_11870"/>
<evidence type="ECO:0000256" key="15">
    <source>
        <dbReference type="ARBA" id="ARBA00032605"/>
    </source>
</evidence>
<feature type="transmembrane region" description="Helical" evidence="19">
    <location>
        <begin position="212"/>
        <end position="231"/>
    </location>
</feature>
<feature type="transmembrane region" description="Helical" evidence="19">
    <location>
        <begin position="117"/>
        <end position="137"/>
    </location>
</feature>
<keyword evidence="8 19" id="KW-0169">Cobalamin biosynthesis</keyword>
<dbReference type="GO" id="GO:0005886">
    <property type="term" value="C:plasma membrane"/>
    <property type="evidence" value="ECO:0007669"/>
    <property type="project" value="UniProtKB-SubCell"/>
</dbReference>
<keyword evidence="11 19" id="KW-0460">Magnesium</keyword>
<evidence type="ECO:0000256" key="16">
    <source>
        <dbReference type="ARBA" id="ARBA00032853"/>
    </source>
</evidence>
<keyword evidence="7 19" id="KW-1003">Cell membrane</keyword>
<evidence type="ECO:0000256" key="9">
    <source>
        <dbReference type="ARBA" id="ARBA00022679"/>
    </source>
</evidence>
<evidence type="ECO:0000256" key="12">
    <source>
        <dbReference type="ARBA" id="ARBA00022989"/>
    </source>
</evidence>
<evidence type="ECO:0000256" key="11">
    <source>
        <dbReference type="ARBA" id="ARBA00022842"/>
    </source>
</evidence>
<protein>
    <recommendedName>
        <fullName evidence="6 19">Adenosylcobinamide-GDP ribazoletransferase</fullName>
        <ecNumber evidence="5 19">2.7.8.26</ecNumber>
    </recommendedName>
    <alternativeName>
        <fullName evidence="16 19">Cobalamin synthase</fullName>
    </alternativeName>
    <alternativeName>
        <fullName evidence="15 19">Cobalamin-5'-phosphate synthase</fullName>
    </alternativeName>
</protein>
<keyword evidence="13 19" id="KW-0472">Membrane</keyword>
<comment type="catalytic activity">
    <reaction evidence="18 19">
        <text>alpha-ribazole 5'-phosphate + adenosylcob(III)inamide-GDP = adenosylcob(III)alamin 5'-phosphate + GMP + H(+)</text>
        <dbReference type="Rhea" id="RHEA:23560"/>
        <dbReference type="ChEBI" id="CHEBI:15378"/>
        <dbReference type="ChEBI" id="CHEBI:57918"/>
        <dbReference type="ChEBI" id="CHEBI:58115"/>
        <dbReference type="ChEBI" id="CHEBI:60487"/>
        <dbReference type="ChEBI" id="CHEBI:60493"/>
        <dbReference type="EC" id="2.7.8.26"/>
    </reaction>
</comment>
<evidence type="ECO:0000256" key="5">
    <source>
        <dbReference type="ARBA" id="ARBA00013200"/>
    </source>
</evidence>
<proteinExistence type="inferred from homology"/>
<evidence type="ECO:0000256" key="7">
    <source>
        <dbReference type="ARBA" id="ARBA00022475"/>
    </source>
</evidence>
<accession>A0A0C2S6Q5</accession>
<feature type="transmembrane region" description="Helical" evidence="19">
    <location>
        <begin position="36"/>
        <end position="61"/>
    </location>
</feature>
<organism evidence="20 21">
    <name type="scientific">Jeotgalibacillus soli</name>
    <dbReference type="NCBI Taxonomy" id="889306"/>
    <lineage>
        <taxon>Bacteria</taxon>
        <taxon>Bacillati</taxon>
        <taxon>Bacillota</taxon>
        <taxon>Bacilli</taxon>
        <taxon>Bacillales</taxon>
        <taxon>Caryophanaceae</taxon>
        <taxon>Jeotgalibacillus</taxon>
    </lineage>
</organism>
<comment type="similarity">
    <text evidence="4 19">Belongs to the CobS family.</text>
</comment>
<keyword evidence="21" id="KW-1185">Reference proteome</keyword>
<comment type="subcellular location">
    <subcellularLocation>
        <location evidence="2 19">Cell membrane</location>
        <topology evidence="2 19">Multi-pass membrane protein</topology>
    </subcellularLocation>
</comment>
<dbReference type="GO" id="GO:0051073">
    <property type="term" value="F:adenosylcobinamide-GDP ribazoletransferase activity"/>
    <property type="evidence" value="ECO:0007669"/>
    <property type="project" value="UniProtKB-UniRule"/>
</dbReference>
<evidence type="ECO:0000256" key="6">
    <source>
        <dbReference type="ARBA" id="ARBA00015850"/>
    </source>
</evidence>
<evidence type="ECO:0000313" key="21">
    <source>
        <dbReference type="Proteomes" id="UP000031938"/>
    </source>
</evidence>
<evidence type="ECO:0000256" key="18">
    <source>
        <dbReference type="ARBA" id="ARBA00049504"/>
    </source>
</evidence>
<evidence type="ECO:0000256" key="10">
    <source>
        <dbReference type="ARBA" id="ARBA00022692"/>
    </source>
</evidence>
<feature type="transmembrane region" description="Helical" evidence="19">
    <location>
        <begin position="189"/>
        <end position="206"/>
    </location>
</feature>
<comment type="caution">
    <text evidence="20">The sequence shown here is derived from an EMBL/GenBank/DDBJ whole genome shotgun (WGS) entry which is preliminary data.</text>
</comment>
<comment type="pathway">
    <text evidence="3 19">Cofactor biosynthesis; adenosylcobalamin biosynthesis; adenosylcobalamin from cob(II)yrinate a,c-diamide: step 7/7.</text>
</comment>
<evidence type="ECO:0000256" key="14">
    <source>
        <dbReference type="ARBA" id="ARBA00025228"/>
    </source>
</evidence>
<evidence type="ECO:0000256" key="3">
    <source>
        <dbReference type="ARBA" id="ARBA00004663"/>
    </source>
</evidence>
<evidence type="ECO:0000313" key="20">
    <source>
        <dbReference type="EMBL" id="KIL49719.1"/>
    </source>
</evidence>
<dbReference type="Pfam" id="PF02654">
    <property type="entry name" value="CobS"/>
    <property type="match status" value="1"/>
</dbReference>
<evidence type="ECO:0000256" key="4">
    <source>
        <dbReference type="ARBA" id="ARBA00010561"/>
    </source>
</evidence>
<evidence type="ECO:0000256" key="19">
    <source>
        <dbReference type="HAMAP-Rule" id="MF_00719"/>
    </source>
</evidence>
<gene>
    <name evidence="19" type="primary">cobS</name>
    <name evidence="20" type="ORF">KP78_11870</name>
</gene>
<keyword evidence="9 19" id="KW-0808">Transferase</keyword>
<evidence type="ECO:0000256" key="1">
    <source>
        <dbReference type="ARBA" id="ARBA00001946"/>
    </source>
</evidence>
<dbReference type="GO" id="GO:0008818">
    <property type="term" value="F:cobalamin 5'-phosphate synthase activity"/>
    <property type="evidence" value="ECO:0007669"/>
    <property type="project" value="UniProtKB-UniRule"/>
</dbReference>
<comment type="catalytic activity">
    <reaction evidence="17 19">
        <text>alpha-ribazole + adenosylcob(III)inamide-GDP = adenosylcob(III)alamin + GMP + H(+)</text>
        <dbReference type="Rhea" id="RHEA:16049"/>
        <dbReference type="ChEBI" id="CHEBI:10329"/>
        <dbReference type="ChEBI" id="CHEBI:15378"/>
        <dbReference type="ChEBI" id="CHEBI:18408"/>
        <dbReference type="ChEBI" id="CHEBI:58115"/>
        <dbReference type="ChEBI" id="CHEBI:60487"/>
        <dbReference type="EC" id="2.7.8.26"/>
    </reaction>
</comment>
<dbReference type="HAMAP" id="MF_00719">
    <property type="entry name" value="CobS"/>
    <property type="match status" value="1"/>
</dbReference>
<evidence type="ECO:0000256" key="8">
    <source>
        <dbReference type="ARBA" id="ARBA00022573"/>
    </source>
</evidence>
<dbReference type="AlphaFoldDB" id="A0A0C2S6Q5"/>
<dbReference type="GO" id="GO:0009236">
    <property type="term" value="P:cobalamin biosynthetic process"/>
    <property type="evidence" value="ECO:0007669"/>
    <property type="project" value="UniProtKB-UniRule"/>
</dbReference>
<evidence type="ECO:0000256" key="2">
    <source>
        <dbReference type="ARBA" id="ARBA00004651"/>
    </source>
</evidence>
<dbReference type="UniPathway" id="UPA00148">
    <property type="reaction ID" value="UER00238"/>
</dbReference>